<feature type="compositionally biased region" description="Polar residues" evidence="6">
    <location>
        <begin position="84"/>
        <end position="95"/>
    </location>
</feature>
<feature type="region of interest" description="Disordered" evidence="6">
    <location>
        <begin position="407"/>
        <end position="427"/>
    </location>
</feature>
<dbReference type="GO" id="GO:0005634">
    <property type="term" value="C:nucleus"/>
    <property type="evidence" value="ECO:0007669"/>
    <property type="project" value="UniProtKB-SubCell"/>
</dbReference>
<comment type="subcellular location">
    <subcellularLocation>
        <location evidence="1">Nucleus</location>
    </subcellularLocation>
</comment>
<feature type="compositionally biased region" description="Basic and acidic residues" evidence="6">
    <location>
        <begin position="313"/>
        <end position="334"/>
    </location>
</feature>
<dbReference type="GO" id="GO:0000981">
    <property type="term" value="F:DNA-binding transcription factor activity, RNA polymerase II-specific"/>
    <property type="evidence" value="ECO:0007669"/>
    <property type="project" value="TreeGrafter"/>
</dbReference>
<dbReference type="InterPro" id="IPR036638">
    <property type="entry name" value="HLH_DNA-bd_sf"/>
</dbReference>
<dbReference type="PANTHER" id="PTHR15741:SF27">
    <property type="entry name" value="TRANSCRIPTION FACTOR AP-4"/>
    <property type="match status" value="1"/>
</dbReference>
<keyword evidence="2" id="KW-0805">Transcription regulation</keyword>
<dbReference type="Proteomes" id="UP000078561">
    <property type="component" value="Unassembled WGS sequence"/>
</dbReference>
<proteinExistence type="predicted"/>
<dbReference type="Pfam" id="PF00010">
    <property type="entry name" value="HLH"/>
    <property type="match status" value="1"/>
</dbReference>
<feature type="compositionally biased region" description="Polar residues" evidence="6">
    <location>
        <begin position="225"/>
        <end position="236"/>
    </location>
</feature>
<feature type="compositionally biased region" description="Polar residues" evidence="6">
    <location>
        <begin position="1"/>
        <end position="29"/>
    </location>
</feature>
<feature type="compositionally biased region" description="Low complexity" evidence="6">
    <location>
        <begin position="297"/>
        <end position="308"/>
    </location>
</feature>
<sequence>MDYTLEQSRSSGWMFSQQDTTSLTSNSHEPLQEPVPFEDFQVSFGLDPRFAVPVPLDDMPLGPTASTLDDSIDRLFHMDYQQSSTDHIDNNSSDTYLDYPAASQHSNDKNNNPLLDENDQKAFSQFLDAFFVDNDGQMSNAEQMASQFSTMYDIPPPPPPMDTSETIPYHVATSMFLPKSTRPVPSSQQPVPMATRDNDDDDEYRRNSILQSLDQQKQERHQRLSRPTSNQQDSYPSNAIFLQRSNQVSAPFITKQPTSISQRYHLPHHAPYRLSHPSLQHHSRTPPPPPHHHSDRPISSSHSSSTSTRRNKSNKELLTEEEKRSNHIASEQKRRSTIRTGFKDLTDIVPTLKNLNNSKSTVLFKAVDYIKYLEKRNKSLREKMESLEVRIKVEGQVSGMGIHSASLQQPMEHSNRPPSVNKDDDDDGVTAAIRAHRSQQNQLLAIQEQLQYQQRMLAQDDDHAHHSLPSSSSSNSSSPSDLYPPRWNYDVNDKSVKMEVDHEDRLKLAA</sequence>
<dbReference type="STRING" id="4829.A0A163K5K1"/>
<dbReference type="OrthoDB" id="5778525at2759"/>
<dbReference type="SMART" id="SM00353">
    <property type="entry name" value="HLH"/>
    <property type="match status" value="1"/>
</dbReference>
<feature type="region of interest" description="Disordered" evidence="6">
    <location>
        <begin position="272"/>
        <end position="336"/>
    </location>
</feature>
<evidence type="ECO:0000256" key="6">
    <source>
        <dbReference type="SAM" id="MobiDB-lite"/>
    </source>
</evidence>
<gene>
    <name evidence="8" type="primary">ABSGL_14513.1 scaffold 14663</name>
</gene>
<dbReference type="SUPFAM" id="SSF47459">
    <property type="entry name" value="HLH, helix-loop-helix DNA-binding domain"/>
    <property type="match status" value="1"/>
</dbReference>
<name>A0A163K5K1_ABSGL</name>
<dbReference type="InterPro" id="IPR011598">
    <property type="entry name" value="bHLH_dom"/>
</dbReference>
<dbReference type="GO" id="GO:0046983">
    <property type="term" value="F:protein dimerization activity"/>
    <property type="evidence" value="ECO:0007669"/>
    <property type="project" value="InterPro"/>
</dbReference>
<reference evidence="8" key="1">
    <citation type="submission" date="2016-04" db="EMBL/GenBank/DDBJ databases">
        <authorList>
            <person name="Evans L.H."/>
            <person name="Alamgir A."/>
            <person name="Owens N."/>
            <person name="Weber N.D."/>
            <person name="Virtaneva K."/>
            <person name="Barbian K."/>
            <person name="Babar A."/>
            <person name="Rosenke K."/>
        </authorList>
    </citation>
    <scope>NUCLEOTIDE SEQUENCE [LARGE SCALE GENOMIC DNA]</scope>
    <source>
        <strain evidence="8">CBS 101.48</strain>
    </source>
</reference>
<feature type="compositionally biased region" description="Polar residues" evidence="6">
    <location>
        <begin position="103"/>
        <end position="113"/>
    </location>
</feature>
<feature type="compositionally biased region" description="Basic residues" evidence="6">
    <location>
        <begin position="279"/>
        <end position="294"/>
    </location>
</feature>
<evidence type="ECO:0000256" key="5">
    <source>
        <dbReference type="ARBA" id="ARBA00023242"/>
    </source>
</evidence>
<evidence type="ECO:0000256" key="3">
    <source>
        <dbReference type="ARBA" id="ARBA00023125"/>
    </source>
</evidence>
<evidence type="ECO:0000256" key="4">
    <source>
        <dbReference type="ARBA" id="ARBA00023163"/>
    </source>
</evidence>
<evidence type="ECO:0000313" key="9">
    <source>
        <dbReference type="Proteomes" id="UP000078561"/>
    </source>
</evidence>
<feature type="region of interest" description="Disordered" evidence="6">
    <location>
        <begin position="1"/>
        <end position="34"/>
    </location>
</feature>
<feature type="region of interest" description="Disordered" evidence="6">
    <location>
        <begin position="178"/>
        <end position="236"/>
    </location>
</feature>
<accession>A0A163K5K1</accession>
<keyword evidence="3" id="KW-0238">DNA-binding</keyword>
<dbReference type="PROSITE" id="PS50888">
    <property type="entry name" value="BHLH"/>
    <property type="match status" value="1"/>
</dbReference>
<evidence type="ECO:0000256" key="2">
    <source>
        <dbReference type="ARBA" id="ARBA00023015"/>
    </source>
</evidence>
<dbReference type="AlphaFoldDB" id="A0A163K5K1"/>
<feature type="compositionally biased region" description="Low complexity" evidence="6">
    <location>
        <begin position="467"/>
        <end position="480"/>
    </location>
</feature>
<dbReference type="GO" id="GO:0000978">
    <property type="term" value="F:RNA polymerase II cis-regulatory region sequence-specific DNA binding"/>
    <property type="evidence" value="ECO:0007669"/>
    <property type="project" value="TreeGrafter"/>
</dbReference>
<keyword evidence="4" id="KW-0804">Transcription</keyword>
<feature type="domain" description="BHLH" evidence="7">
    <location>
        <begin position="322"/>
        <end position="373"/>
    </location>
</feature>
<feature type="region of interest" description="Disordered" evidence="6">
    <location>
        <begin position="84"/>
        <end position="116"/>
    </location>
</feature>
<protein>
    <recommendedName>
        <fullName evidence="7">BHLH domain-containing protein</fullName>
    </recommendedName>
</protein>
<dbReference type="Gene3D" id="4.10.280.10">
    <property type="entry name" value="Helix-loop-helix DNA-binding domain"/>
    <property type="match status" value="1"/>
</dbReference>
<feature type="region of interest" description="Disordered" evidence="6">
    <location>
        <begin position="459"/>
        <end position="494"/>
    </location>
</feature>
<evidence type="ECO:0000259" key="7">
    <source>
        <dbReference type="PROSITE" id="PS50888"/>
    </source>
</evidence>
<evidence type="ECO:0000256" key="1">
    <source>
        <dbReference type="ARBA" id="ARBA00004123"/>
    </source>
</evidence>
<organism evidence="8">
    <name type="scientific">Absidia glauca</name>
    <name type="common">Pin mould</name>
    <dbReference type="NCBI Taxonomy" id="4829"/>
    <lineage>
        <taxon>Eukaryota</taxon>
        <taxon>Fungi</taxon>
        <taxon>Fungi incertae sedis</taxon>
        <taxon>Mucoromycota</taxon>
        <taxon>Mucoromycotina</taxon>
        <taxon>Mucoromycetes</taxon>
        <taxon>Mucorales</taxon>
        <taxon>Cunninghamellaceae</taxon>
        <taxon>Absidia</taxon>
    </lineage>
</organism>
<feature type="compositionally biased region" description="Polar residues" evidence="6">
    <location>
        <begin position="407"/>
        <end position="418"/>
    </location>
</feature>
<dbReference type="PANTHER" id="PTHR15741">
    <property type="entry name" value="BASIC HELIX-LOOP-HELIX ZIP TRANSCRIPTION FACTOR"/>
    <property type="match status" value="1"/>
</dbReference>
<dbReference type="InParanoid" id="A0A163K5K1"/>
<evidence type="ECO:0000313" key="8">
    <source>
        <dbReference type="EMBL" id="SAM08847.1"/>
    </source>
</evidence>
<keyword evidence="9" id="KW-1185">Reference proteome</keyword>
<dbReference type="InterPro" id="IPR052207">
    <property type="entry name" value="Max-like/E-box_TFs"/>
</dbReference>
<dbReference type="EMBL" id="LT554937">
    <property type="protein sequence ID" value="SAM08847.1"/>
    <property type="molecule type" value="Genomic_DNA"/>
</dbReference>
<keyword evidence="5" id="KW-0539">Nucleus</keyword>